<feature type="compositionally biased region" description="Basic and acidic residues" evidence="1">
    <location>
        <begin position="1"/>
        <end position="19"/>
    </location>
</feature>
<evidence type="ECO:0000313" key="3">
    <source>
        <dbReference type="EMBL" id="KAK6638162.1"/>
    </source>
</evidence>
<feature type="region of interest" description="Disordered" evidence="1">
    <location>
        <begin position="1"/>
        <end position="25"/>
    </location>
</feature>
<dbReference type="InterPro" id="IPR036259">
    <property type="entry name" value="MFS_trans_sf"/>
</dbReference>
<sequence>MVVEGDRKTDRTVEADSGKSQHPAPKSWLGIRHLIVALLFMATFVGYASRVILSVAIVAMLKNDTEFPSFDWDKKEVEGLVLSSFFWG</sequence>
<evidence type="ECO:0000256" key="1">
    <source>
        <dbReference type="SAM" id="MobiDB-lite"/>
    </source>
</evidence>
<keyword evidence="2" id="KW-0472">Membrane</keyword>
<dbReference type="SUPFAM" id="SSF103473">
    <property type="entry name" value="MFS general substrate transporter"/>
    <property type="match status" value="1"/>
</dbReference>
<keyword evidence="4" id="KW-1185">Reference proteome</keyword>
<keyword evidence="2" id="KW-0812">Transmembrane</keyword>
<accession>A0ABR1BCW3</accession>
<name>A0ABR1BCW3_POLSC</name>
<dbReference type="Proteomes" id="UP001359485">
    <property type="component" value="Unassembled WGS sequence"/>
</dbReference>
<feature type="transmembrane region" description="Helical" evidence="2">
    <location>
        <begin position="34"/>
        <end position="61"/>
    </location>
</feature>
<proteinExistence type="predicted"/>
<evidence type="ECO:0000313" key="4">
    <source>
        <dbReference type="Proteomes" id="UP001359485"/>
    </source>
</evidence>
<gene>
    <name evidence="3" type="ORF">RUM44_008590</name>
</gene>
<keyword evidence="2" id="KW-1133">Transmembrane helix</keyword>
<protein>
    <submittedName>
        <fullName evidence="3">Uncharacterized protein</fullName>
    </submittedName>
</protein>
<dbReference type="EMBL" id="JAWJWF010000002">
    <property type="protein sequence ID" value="KAK6638162.1"/>
    <property type="molecule type" value="Genomic_DNA"/>
</dbReference>
<organism evidence="3 4">
    <name type="scientific">Polyplax serrata</name>
    <name type="common">Common mouse louse</name>
    <dbReference type="NCBI Taxonomy" id="468196"/>
    <lineage>
        <taxon>Eukaryota</taxon>
        <taxon>Metazoa</taxon>
        <taxon>Ecdysozoa</taxon>
        <taxon>Arthropoda</taxon>
        <taxon>Hexapoda</taxon>
        <taxon>Insecta</taxon>
        <taxon>Pterygota</taxon>
        <taxon>Neoptera</taxon>
        <taxon>Paraneoptera</taxon>
        <taxon>Psocodea</taxon>
        <taxon>Troctomorpha</taxon>
        <taxon>Phthiraptera</taxon>
        <taxon>Anoplura</taxon>
        <taxon>Polyplacidae</taxon>
        <taxon>Polyplax</taxon>
    </lineage>
</organism>
<reference evidence="3 4" key="1">
    <citation type="submission" date="2023-09" db="EMBL/GenBank/DDBJ databases">
        <title>Genomes of two closely related lineages of the louse Polyplax serrata with different host specificities.</title>
        <authorList>
            <person name="Martinu J."/>
            <person name="Tarabai H."/>
            <person name="Stefka J."/>
            <person name="Hypsa V."/>
        </authorList>
    </citation>
    <scope>NUCLEOTIDE SEQUENCE [LARGE SCALE GENOMIC DNA]</scope>
    <source>
        <strain evidence="3">98ZLc_SE</strain>
    </source>
</reference>
<evidence type="ECO:0000256" key="2">
    <source>
        <dbReference type="SAM" id="Phobius"/>
    </source>
</evidence>
<comment type="caution">
    <text evidence="3">The sequence shown here is derived from an EMBL/GenBank/DDBJ whole genome shotgun (WGS) entry which is preliminary data.</text>
</comment>